<dbReference type="OrthoDB" id="68575at2759"/>
<dbReference type="PANTHER" id="PTHR42923:SF3">
    <property type="entry name" value="PROTOPORPHYRINOGEN OXIDASE"/>
    <property type="match status" value="1"/>
</dbReference>
<evidence type="ECO:0000313" key="4">
    <source>
        <dbReference type="Proteomes" id="UP000198406"/>
    </source>
</evidence>
<dbReference type="EMBL" id="BDSP01000247">
    <property type="protein sequence ID" value="GAX26522.1"/>
    <property type="molecule type" value="Genomic_DNA"/>
</dbReference>
<dbReference type="InterPro" id="IPR001763">
    <property type="entry name" value="Rhodanese-like_dom"/>
</dbReference>
<dbReference type="InterPro" id="IPR050464">
    <property type="entry name" value="Zeta_carotene_desat/Oxidored"/>
</dbReference>
<dbReference type="Gene3D" id="3.30.70.1990">
    <property type="match status" value="1"/>
</dbReference>
<dbReference type="SUPFAM" id="SSF51905">
    <property type="entry name" value="FAD/NAD(P)-binding domain"/>
    <property type="match status" value="1"/>
</dbReference>
<accession>A0A1Z5KKC1</accession>
<dbReference type="Pfam" id="PF13450">
    <property type="entry name" value="NAD_binding_8"/>
    <property type="match status" value="1"/>
</dbReference>
<evidence type="ECO:0000256" key="1">
    <source>
        <dbReference type="SAM" id="SignalP"/>
    </source>
</evidence>
<feature type="chain" id="PRO_5013323628" description="Rhodanese domain-containing protein" evidence="1">
    <location>
        <begin position="25"/>
        <end position="507"/>
    </location>
</feature>
<proteinExistence type="predicted"/>
<reference evidence="3 4" key="1">
    <citation type="journal article" date="2015" name="Plant Cell">
        <title>Oil accumulation by the oleaginous diatom Fistulifera solaris as revealed by the genome and transcriptome.</title>
        <authorList>
            <person name="Tanaka T."/>
            <person name="Maeda Y."/>
            <person name="Veluchamy A."/>
            <person name="Tanaka M."/>
            <person name="Abida H."/>
            <person name="Marechal E."/>
            <person name="Bowler C."/>
            <person name="Muto M."/>
            <person name="Sunaga Y."/>
            <person name="Tanaka M."/>
            <person name="Yoshino T."/>
            <person name="Taniguchi T."/>
            <person name="Fukuda Y."/>
            <person name="Nemoto M."/>
            <person name="Matsumoto M."/>
            <person name="Wong P.S."/>
            <person name="Aburatani S."/>
            <person name="Fujibuchi W."/>
        </authorList>
    </citation>
    <scope>NUCLEOTIDE SEQUENCE [LARGE SCALE GENOMIC DNA]</scope>
    <source>
        <strain evidence="3 4">JPCC DA0580</strain>
    </source>
</reference>
<comment type="caution">
    <text evidence="3">The sequence shown here is derived from an EMBL/GenBank/DDBJ whole genome shotgun (WGS) entry which is preliminary data.</text>
</comment>
<dbReference type="PANTHER" id="PTHR42923">
    <property type="entry name" value="PROTOPORPHYRINOGEN OXIDASE"/>
    <property type="match status" value="1"/>
</dbReference>
<dbReference type="Pfam" id="PF01593">
    <property type="entry name" value="Amino_oxidase"/>
    <property type="match status" value="1"/>
</dbReference>
<dbReference type="InterPro" id="IPR036188">
    <property type="entry name" value="FAD/NAD-bd_sf"/>
</dbReference>
<protein>
    <recommendedName>
        <fullName evidence="2">Rhodanese domain-containing protein</fullName>
    </recommendedName>
</protein>
<evidence type="ECO:0000259" key="2">
    <source>
        <dbReference type="PROSITE" id="PS50206"/>
    </source>
</evidence>
<dbReference type="AlphaFoldDB" id="A0A1Z5KKC1"/>
<dbReference type="Gene3D" id="3.50.50.60">
    <property type="entry name" value="FAD/NAD(P)-binding domain"/>
    <property type="match status" value="1"/>
</dbReference>
<dbReference type="InParanoid" id="A0A1Z5KKC1"/>
<keyword evidence="1" id="KW-0732">Signal</keyword>
<dbReference type="PROSITE" id="PS50206">
    <property type="entry name" value="RHODANESE_3"/>
    <property type="match status" value="1"/>
</dbReference>
<dbReference type="PRINTS" id="PR00419">
    <property type="entry name" value="ADXRDTASE"/>
</dbReference>
<dbReference type="Proteomes" id="UP000198406">
    <property type="component" value="Unassembled WGS sequence"/>
</dbReference>
<sequence length="507" mass="56352">MKLLTHQYSLFGLFSASLLLTTRAFHLGPPRLPTRSSFPIHNHVGLNTRCLMAASVADLSPPSKDQSIGIIGGGPSGIAAAWFLMQKGYSDVTVLEGASEVGGKCRTVNYTDSKGNTNNYELGAEYITYAYDTLFDFMDDVGEKWVPAGGIEVILGGGKFIEALKYSPIHKVLPAAIKYLLILIKYRNIISNPSNAGIAAIPFLSQSSDDFIEKEGLQALKPIFLVRQFGYGPFPQFPTINLLRTVPLPTLLRSLGEQIPIVKNFFKRPIAALAVDGTQGLFQKMAVSLNEKKSAAGQSGDAVLVGQKVTAMTQKNGKIVVDTASGQKHTFDKVICAIPPDVVEKLFKFSEEESNLMKMIGYDPYFVACIDPDYNLERAYYQNLETLEDDPVQFSKRWTDSAIVAYGYNWKTAEKVLNKKNLEKLHCELSNYCKNNMNINSFSFMPNPALWETYHPNVPIEAYQDGYYDKLEAIQGKYGLYLTGDGMAAESMEYSCKYSKQLIDRFF</sequence>
<keyword evidence="4" id="KW-1185">Reference proteome</keyword>
<dbReference type="InterPro" id="IPR002937">
    <property type="entry name" value="Amino_oxidase"/>
</dbReference>
<gene>
    <name evidence="3" type="ORF">FisN_23Lh049</name>
</gene>
<feature type="domain" description="Rhodanese" evidence="2">
    <location>
        <begin position="72"/>
        <end position="106"/>
    </location>
</feature>
<name>A0A1Z5KKC1_FISSO</name>
<evidence type="ECO:0000313" key="3">
    <source>
        <dbReference type="EMBL" id="GAX26522.1"/>
    </source>
</evidence>
<feature type="signal peptide" evidence="1">
    <location>
        <begin position="1"/>
        <end position="24"/>
    </location>
</feature>
<organism evidence="3 4">
    <name type="scientific">Fistulifera solaris</name>
    <name type="common">Oleaginous diatom</name>
    <dbReference type="NCBI Taxonomy" id="1519565"/>
    <lineage>
        <taxon>Eukaryota</taxon>
        <taxon>Sar</taxon>
        <taxon>Stramenopiles</taxon>
        <taxon>Ochrophyta</taxon>
        <taxon>Bacillariophyta</taxon>
        <taxon>Bacillariophyceae</taxon>
        <taxon>Bacillariophycidae</taxon>
        <taxon>Naviculales</taxon>
        <taxon>Naviculaceae</taxon>
        <taxon>Fistulifera</taxon>
    </lineage>
</organism>
<dbReference type="GO" id="GO:0016491">
    <property type="term" value="F:oxidoreductase activity"/>
    <property type="evidence" value="ECO:0007669"/>
    <property type="project" value="InterPro"/>
</dbReference>
<dbReference type="Gene3D" id="1.10.405.20">
    <property type="match status" value="1"/>
</dbReference>